<feature type="compositionally biased region" description="Basic residues" evidence="1">
    <location>
        <begin position="305"/>
        <end position="317"/>
    </location>
</feature>
<dbReference type="OrthoDB" id="2363028at2759"/>
<dbReference type="Proteomes" id="UP000093000">
    <property type="component" value="Unassembled WGS sequence"/>
</dbReference>
<gene>
    <name evidence="2" type="ORF">A0J61_00883</name>
</gene>
<organism evidence="2 3">
    <name type="scientific">Choanephora cucurbitarum</name>
    <dbReference type="NCBI Taxonomy" id="101091"/>
    <lineage>
        <taxon>Eukaryota</taxon>
        <taxon>Fungi</taxon>
        <taxon>Fungi incertae sedis</taxon>
        <taxon>Mucoromycota</taxon>
        <taxon>Mucoromycotina</taxon>
        <taxon>Mucoromycetes</taxon>
        <taxon>Mucorales</taxon>
        <taxon>Mucorineae</taxon>
        <taxon>Choanephoraceae</taxon>
        <taxon>Choanephoroideae</taxon>
        <taxon>Choanephora</taxon>
    </lineage>
</organism>
<proteinExistence type="predicted"/>
<feature type="compositionally biased region" description="Polar residues" evidence="1">
    <location>
        <begin position="183"/>
        <end position="198"/>
    </location>
</feature>
<dbReference type="EMBL" id="LUGH01000023">
    <property type="protein sequence ID" value="OBZ91062.1"/>
    <property type="molecule type" value="Genomic_DNA"/>
</dbReference>
<sequence>MLRPSKIFSSLHQLRHYFQTKVAELAVVPQQTNNMRHAATTQQIALSLQNTFLRKAYQSAPTQQPIVDQKVLMKVIKQHFPIVKVFSSPTLHQRTWQACRQQQFRTMMSASGSGNGSGILSWGLPRTATIGVGRSPTFARQFSTTKSPSCVTLFQNNASANSGQSNVFAHISSRIFSPAGGKMSQNEMGEKQSSTPATATPAHLSHQSNQQSQTLFGAQKADNGMSDLLGLHNGHDDAVSLNSCESTCTTCTESDNFAESDVAMDGSLQQKHTPKHANRKKLDSIIRHDDISSLHSRNSSNCRVSPKRRHQLKHSRSKQFSSGQHHVRKQADEYSSIKSDTGTRDTAISNSITASTIYLLITLDTLQLFKDKRSGWTTESLSTSFIDSIETMAYEYQIHINYVLKLLDNLQRHGKFRIVARQSELRVYFPVPPKSKQDALDFLYLYNIIDSNYKQQDYFTIVTEDREIIKDNVDYFSYNPSGDAIGPDYFEDLQAFLDHTDYLIAKSPAFSSSRH</sequence>
<dbReference type="AlphaFoldDB" id="A0A1C7NPM1"/>
<keyword evidence="3" id="KW-1185">Reference proteome</keyword>
<reference evidence="2 3" key="1">
    <citation type="submission" date="2016-03" db="EMBL/GenBank/DDBJ databases">
        <title>Choanephora cucurbitarum.</title>
        <authorList>
            <person name="Min B."/>
            <person name="Park H."/>
            <person name="Park J.-H."/>
            <person name="Shin H.-D."/>
            <person name="Choi I.-G."/>
        </authorList>
    </citation>
    <scope>NUCLEOTIDE SEQUENCE [LARGE SCALE GENOMIC DNA]</scope>
    <source>
        <strain evidence="2 3">KUS-F28377</strain>
    </source>
</reference>
<evidence type="ECO:0000256" key="1">
    <source>
        <dbReference type="SAM" id="MobiDB-lite"/>
    </source>
</evidence>
<comment type="caution">
    <text evidence="2">The sequence shown here is derived from an EMBL/GenBank/DDBJ whole genome shotgun (WGS) entry which is preliminary data.</text>
</comment>
<protein>
    <submittedName>
        <fullName evidence="2">Uncharacterized protein</fullName>
    </submittedName>
</protein>
<feature type="compositionally biased region" description="Polar residues" evidence="1">
    <location>
        <begin position="294"/>
        <end position="303"/>
    </location>
</feature>
<feature type="region of interest" description="Disordered" evidence="1">
    <location>
        <begin position="178"/>
        <end position="212"/>
    </location>
</feature>
<name>A0A1C7NPM1_9FUNG</name>
<feature type="region of interest" description="Disordered" evidence="1">
    <location>
        <begin position="294"/>
        <end position="343"/>
    </location>
</feature>
<dbReference type="InParanoid" id="A0A1C7NPM1"/>
<evidence type="ECO:0000313" key="2">
    <source>
        <dbReference type="EMBL" id="OBZ91062.1"/>
    </source>
</evidence>
<accession>A0A1C7NPM1</accession>
<evidence type="ECO:0000313" key="3">
    <source>
        <dbReference type="Proteomes" id="UP000093000"/>
    </source>
</evidence>